<accession>A0A7W0HU45</accession>
<evidence type="ECO:0000313" key="2">
    <source>
        <dbReference type="EMBL" id="MBA2895391.1"/>
    </source>
</evidence>
<dbReference type="RefSeq" id="WP_181614150.1">
    <property type="nucleotide sequence ID" value="NZ_BAABAM010000009.1"/>
</dbReference>
<comment type="caution">
    <text evidence="2">The sequence shown here is derived from an EMBL/GenBank/DDBJ whole genome shotgun (WGS) entry which is preliminary data.</text>
</comment>
<reference evidence="2 3" key="1">
    <citation type="submission" date="2020-07" db="EMBL/GenBank/DDBJ databases">
        <title>Genomic Encyclopedia of Type Strains, Phase IV (KMG-IV): sequencing the most valuable type-strain genomes for metagenomic binning, comparative biology and taxonomic classification.</title>
        <authorList>
            <person name="Goeker M."/>
        </authorList>
    </citation>
    <scope>NUCLEOTIDE SEQUENCE [LARGE SCALE GENOMIC DNA]</scope>
    <source>
        <strain evidence="2 3">DSM 45533</strain>
    </source>
</reference>
<proteinExistence type="predicted"/>
<gene>
    <name evidence="2" type="ORF">HNR30_006777</name>
</gene>
<feature type="domain" description="Thiopeptide-type bacteriocin biosynthesis" evidence="1">
    <location>
        <begin position="6"/>
        <end position="273"/>
    </location>
</feature>
<evidence type="ECO:0000259" key="1">
    <source>
        <dbReference type="Pfam" id="PF14028"/>
    </source>
</evidence>
<dbReference type="AlphaFoldDB" id="A0A7W0HU45"/>
<sequence>MGHDEWVSAHLFYQGDQDAVIVDLIPSIMEELAGGGERPDFFFLRYWDAGPHVRLRVRAEPADHDRVRRVVEAGCLAFFRARPSADTVRQEEYEKTAAGLAGAEGLPGFTRELAPNNSVAFIPYRRETRRYGRAAMPAVERHFVDSSRIALSTLSAGVTPAQRITAVVAMYLIVWLRLGRSTPETGDHDDHFARQRDILLPLGRRMRALVELTGAMPPGDGLAGWAQAVARLQKELDPRSRPAVMTACAHLAANRLGVDPLSERYACDLATRTFLEMGEEERTA</sequence>
<protein>
    <recommendedName>
        <fullName evidence="1">Thiopeptide-type bacteriocin biosynthesis domain-containing protein</fullName>
    </recommendedName>
</protein>
<keyword evidence="3" id="KW-1185">Reference proteome</keyword>
<dbReference type="Proteomes" id="UP000530928">
    <property type="component" value="Unassembled WGS sequence"/>
</dbReference>
<name>A0A7W0HU45_9ACTN</name>
<organism evidence="2 3">
    <name type="scientific">Nonomuraea soli</name>
    <dbReference type="NCBI Taxonomy" id="1032476"/>
    <lineage>
        <taxon>Bacteria</taxon>
        <taxon>Bacillati</taxon>
        <taxon>Actinomycetota</taxon>
        <taxon>Actinomycetes</taxon>
        <taxon>Streptosporangiales</taxon>
        <taxon>Streptosporangiaceae</taxon>
        <taxon>Nonomuraea</taxon>
    </lineage>
</organism>
<dbReference type="Pfam" id="PF14028">
    <property type="entry name" value="Lant_dehydr_C"/>
    <property type="match status" value="1"/>
</dbReference>
<dbReference type="EMBL" id="JACDUR010000007">
    <property type="protein sequence ID" value="MBA2895391.1"/>
    <property type="molecule type" value="Genomic_DNA"/>
</dbReference>
<dbReference type="InterPro" id="IPR023809">
    <property type="entry name" value="Thiopep_bacteriocin_synth_dom"/>
</dbReference>
<evidence type="ECO:0000313" key="3">
    <source>
        <dbReference type="Proteomes" id="UP000530928"/>
    </source>
</evidence>